<proteinExistence type="predicted"/>
<evidence type="ECO:0000313" key="1">
    <source>
        <dbReference type="EMBL" id="GKV43847.1"/>
    </source>
</evidence>
<evidence type="ECO:0000313" key="2">
    <source>
        <dbReference type="Proteomes" id="UP001054252"/>
    </source>
</evidence>
<keyword evidence="2" id="KW-1185">Reference proteome</keyword>
<accession>A0AAV5M300</accession>
<dbReference type="EMBL" id="BPVZ01000173">
    <property type="protein sequence ID" value="GKV43847.1"/>
    <property type="molecule type" value="Genomic_DNA"/>
</dbReference>
<gene>
    <name evidence="1" type="ORF">SLEP1_g51095</name>
</gene>
<comment type="caution">
    <text evidence="1">The sequence shown here is derived from an EMBL/GenBank/DDBJ whole genome shotgun (WGS) entry which is preliminary data.</text>
</comment>
<reference evidence="1 2" key="1">
    <citation type="journal article" date="2021" name="Commun. Biol.">
        <title>The genome of Shorea leprosula (Dipterocarpaceae) highlights the ecological relevance of drought in aseasonal tropical rainforests.</title>
        <authorList>
            <person name="Ng K.K.S."/>
            <person name="Kobayashi M.J."/>
            <person name="Fawcett J.A."/>
            <person name="Hatakeyama M."/>
            <person name="Paape T."/>
            <person name="Ng C.H."/>
            <person name="Ang C.C."/>
            <person name="Tnah L.H."/>
            <person name="Lee C.T."/>
            <person name="Nishiyama T."/>
            <person name="Sese J."/>
            <person name="O'Brien M.J."/>
            <person name="Copetti D."/>
            <person name="Mohd Noor M.I."/>
            <person name="Ong R.C."/>
            <person name="Putra M."/>
            <person name="Sireger I.Z."/>
            <person name="Indrioko S."/>
            <person name="Kosugi Y."/>
            <person name="Izuno A."/>
            <person name="Isagi Y."/>
            <person name="Lee S.L."/>
            <person name="Shimizu K.K."/>
        </authorList>
    </citation>
    <scope>NUCLEOTIDE SEQUENCE [LARGE SCALE GENOMIC DNA]</scope>
    <source>
        <strain evidence="1">214</strain>
    </source>
</reference>
<dbReference type="AlphaFoldDB" id="A0AAV5M300"/>
<protein>
    <submittedName>
        <fullName evidence="1">Uncharacterized protein</fullName>
    </submittedName>
</protein>
<sequence>MGNSWRRDWKRKIVGSGRLVTVVADFPNLSLLPADGNDWVLCFGWRRRRGLNSSQKLMCRSSASSVENTEVANLTALVAFPDGEDVGRSAFLNKAVAITFDELDFSERSDFS</sequence>
<organism evidence="1 2">
    <name type="scientific">Rubroshorea leprosula</name>
    <dbReference type="NCBI Taxonomy" id="152421"/>
    <lineage>
        <taxon>Eukaryota</taxon>
        <taxon>Viridiplantae</taxon>
        <taxon>Streptophyta</taxon>
        <taxon>Embryophyta</taxon>
        <taxon>Tracheophyta</taxon>
        <taxon>Spermatophyta</taxon>
        <taxon>Magnoliopsida</taxon>
        <taxon>eudicotyledons</taxon>
        <taxon>Gunneridae</taxon>
        <taxon>Pentapetalae</taxon>
        <taxon>rosids</taxon>
        <taxon>malvids</taxon>
        <taxon>Malvales</taxon>
        <taxon>Dipterocarpaceae</taxon>
        <taxon>Rubroshorea</taxon>
    </lineage>
</organism>
<dbReference type="Proteomes" id="UP001054252">
    <property type="component" value="Unassembled WGS sequence"/>
</dbReference>
<name>A0AAV5M300_9ROSI</name>